<dbReference type="Proteomes" id="UP000003053">
    <property type="component" value="Unassembled WGS sequence"/>
</dbReference>
<dbReference type="AlphaFoldDB" id="A4BWH5"/>
<dbReference type="HOGENOM" id="CLU_2570881_0_0_10"/>
<organism evidence="1 2">
    <name type="scientific">Polaribacter irgensii 23-P</name>
    <dbReference type="NCBI Taxonomy" id="313594"/>
    <lineage>
        <taxon>Bacteria</taxon>
        <taxon>Pseudomonadati</taxon>
        <taxon>Bacteroidota</taxon>
        <taxon>Flavobacteriia</taxon>
        <taxon>Flavobacteriales</taxon>
        <taxon>Flavobacteriaceae</taxon>
    </lineage>
</organism>
<evidence type="ECO:0000313" key="1">
    <source>
        <dbReference type="EMBL" id="EAR13316.1"/>
    </source>
</evidence>
<proteinExistence type="predicted"/>
<dbReference type="EMBL" id="AAOG01000001">
    <property type="protein sequence ID" value="EAR13316.1"/>
    <property type="molecule type" value="Genomic_DNA"/>
</dbReference>
<sequence length="81" mass="10243">MYRSIQRIKQSIQFAIAENYLKKELFHLYKNKKYKTVIVYLTYEELKRWKKHTFSQIRLQKVKDLFIFYCYRGLVYWSVYL</sequence>
<reference evidence="1 2" key="1">
    <citation type="submission" date="2006-02" db="EMBL/GenBank/DDBJ databases">
        <authorList>
            <person name="Murray A."/>
            <person name="Staley J."/>
            <person name="Ferriera S."/>
            <person name="Johnson J."/>
            <person name="Kravitz S."/>
            <person name="Halpern A."/>
            <person name="Remington K."/>
            <person name="Beeson K."/>
            <person name="Tran B."/>
            <person name="Rogers Y.-H."/>
            <person name="Friedman R."/>
            <person name="Venter J.C."/>
        </authorList>
    </citation>
    <scope>NUCLEOTIDE SEQUENCE [LARGE SCALE GENOMIC DNA]</scope>
    <source>
        <strain evidence="1 2">23-P</strain>
    </source>
</reference>
<dbReference type="eggNOG" id="COG4974">
    <property type="taxonomic scope" value="Bacteria"/>
</dbReference>
<comment type="caution">
    <text evidence="1">The sequence shown here is derived from an EMBL/GenBank/DDBJ whole genome shotgun (WGS) entry which is preliminary data.</text>
</comment>
<keyword evidence="2" id="KW-1185">Reference proteome</keyword>
<evidence type="ECO:0000313" key="2">
    <source>
        <dbReference type="Proteomes" id="UP000003053"/>
    </source>
</evidence>
<name>A4BWH5_9FLAO</name>
<protein>
    <submittedName>
        <fullName evidence="1">Transposase</fullName>
    </submittedName>
</protein>
<dbReference type="STRING" id="313594.PI23P_02442"/>
<gene>
    <name evidence="1" type="ORF">PI23P_02442</name>
</gene>
<accession>A4BWH5</accession>